<dbReference type="Proteomes" id="UP000441208">
    <property type="component" value="Unassembled WGS sequence"/>
</dbReference>
<comment type="caution">
    <text evidence="2">The sequence shown here is derived from an EMBL/GenBank/DDBJ whole genome shotgun (WGS) entry which is preliminary data.</text>
</comment>
<gene>
    <name evidence="2" type="ORF">PF007_g12265</name>
</gene>
<evidence type="ECO:0008006" key="4">
    <source>
        <dbReference type="Google" id="ProtNLM"/>
    </source>
</evidence>
<reference evidence="2 3" key="1">
    <citation type="submission" date="2018-08" db="EMBL/GenBank/DDBJ databases">
        <title>Genomic investigation of the strawberry pathogen Phytophthora fragariae indicates pathogenicity is determined by transcriptional variation in three key races.</title>
        <authorList>
            <person name="Adams T.M."/>
            <person name="Armitage A.D."/>
            <person name="Sobczyk M.K."/>
            <person name="Bates H.J."/>
            <person name="Dunwell J.M."/>
            <person name="Nellist C.F."/>
            <person name="Harrison R.J."/>
        </authorList>
    </citation>
    <scope>NUCLEOTIDE SEQUENCE [LARGE SCALE GENOMIC DNA]</scope>
    <source>
        <strain evidence="2 3">NOV-71</strain>
    </source>
</reference>
<accession>A0A6A3S3W8</accession>
<organism evidence="2 3">
    <name type="scientific">Phytophthora fragariae</name>
    <dbReference type="NCBI Taxonomy" id="53985"/>
    <lineage>
        <taxon>Eukaryota</taxon>
        <taxon>Sar</taxon>
        <taxon>Stramenopiles</taxon>
        <taxon>Oomycota</taxon>
        <taxon>Peronosporomycetes</taxon>
        <taxon>Peronosporales</taxon>
        <taxon>Peronosporaceae</taxon>
        <taxon>Phytophthora</taxon>
    </lineage>
</organism>
<evidence type="ECO:0000256" key="1">
    <source>
        <dbReference type="SAM" id="MobiDB-lite"/>
    </source>
</evidence>
<protein>
    <recommendedName>
        <fullName evidence="4">HTH psq-type domain-containing protein</fullName>
    </recommendedName>
</protein>
<proteinExistence type="predicted"/>
<name>A0A6A3S3W8_9STRA</name>
<feature type="region of interest" description="Disordered" evidence="1">
    <location>
        <begin position="1"/>
        <end position="27"/>
    </location>
</feature>
<evidence type="ECO:0000313" key="3">
    <source>
        <dbReference type="Proteomes" id="UP000441208"/>
    </source>
</evidence>
<dbReference type="EMBL" id="QXFZ01000639">
    <property type="protein sequence ID" value="KAE9109375.1"/>
    <property type="molecule type" value="Genomic_DNA"/>
</dbReference>
<dbReference type="AlphaFoldDB" id="A0A6A3S3W8"/>
<sequence>MKTTRRGLPSRDGNTRENNFGRSRRNRLRKHYTIKKKRAVLQAIKGKTEREAAWSEGIPCWTLNDLRKDEKSIFAYEGSEKTLSRAPGRPETVPFGGELITFMKDARRDSEVLTAKMMACYVRDQYPDWLESYMVGKKDAATAYESLLRLLRRFAYRHGFVQRTPSDLKEKLTDLVALRDEFAEMFKENVLAQNRPGWKVSRGEYTESDRCFS</sequence>
<evidence type="ECO:0000313" key="2">
    <source>
        <dbReference type="EMBL" id="KAE9109375.1"/>
    </source>
</evidence>